<name>A0A9D6V4G2_9BACT</name>
<evidence type="ECO:0000313" key="5">
    <source>
        <dbReference type="Proteomes" id="UP000807825"/>
    </source>
</evidence>
<dbReference type="InterPro" id="IPR011990">
    <property type="entry name" value="TPR-like_helical_dom_sf"/>
</dbReference>
<dbReference type="GO" id="GO:0006620">
    <property type="term" value="P:post-translational protein targeting to endoplasmic reticulum membrane"/>
    <property type="evidence" value="ECO:0007669"/>
    <property type="project" value="TreeGrafter"/>
</dbReference>
<accession>A0A9D6V4G2</accession>
<dbReference type="GO" id="GO:0004190">
    <property type="term" value="F:aspartic-type endopeptidase activity"/>
    <property type="evidence" value="ECO:0007669"/>
    <property type="project" value="InterPro"/>
</dbReference>
<feature type="repeat" description="TPR" evidence="3">
    <location>
        <begin position="142"/>
        <end position="175"/>
    </location>
</feature>
<dbReference type="CDD" id="cd05483">
    <property type="entry name" value="retropepsin_like_bacteria"/>
    <property type="match status" value="1"/>
</dbReference>
<evidence type="ECO:0000313" key="4">
    <source>
        <dbReference type="EMBL" id="MBI5251901.1"/>
    </source>
</evidence>
<feature type="repeat" description="TPR" evidence="3">
    <location>
        <begin position="28"/>
        <end position="61"/>
    </location>
</feature>
<reference evidence="4" key="1">
    <citation type="submission" date="2020-07" db="EMBL/GenBank/DDBJ databases">
        <title>Huge and variable diversity of episymbiotic CPR bacteria and DPANN archaea in groundwater ecosystems.</title>
        <authorList>
            <person name="He C.Y."/>
            <person name="Keren R."/>
            <person name="Whittaker M."/>
            <person name="Farag I.F."/>
            <person name="Doudna J."/>
            <person name="Cate J.H.D."/>
            <person name="Banfield J.F."/>
        </authorList>
    </citation>
    <scope>NUCLEOTIDE SEQUENCE</scope>
    <source>
        <strain evidence="4">NC_groundwater_1664_Pr3_B-0.1um_52_9</strain>
    </source>
</reference>
<dbReference type="SUPFAM" id="SSF50630">
    <property type="entry name" value="Acid proteases"/>
    <property type="match status" value="1"/>
</dbReference>
<dbReference type="GO" id="GO:0060090">
    <property type="term" value="F:molecular adaptor activity"/>
    <property type="evidence" value="ECO:0007669"/>
    <property type="project" value="TreeGrafter"/>
</dbReference>
<organism evidence="4 5">
    <name type="scientific">Desulfomonile tiedjei</name>
    <dbReference type="NCBI Taxonomy" id="2358"/>
    <lineage>
        <taxon>Bacteria</taxon>
        <taxon>Pseudomonadati</taxon>
        <taxon>Thermodesulfobacteriota</taxon>
        <taxon>Desulfomonilia</taxon>
        <taxon>Desulfomonilales</taxon>
        <taxon>Desulfomonilaceae</taxon>
        <taxon>Desulfomonile</taxon>
    </lineage>
</organism>
<dbReference type="GO" id="GO:0072380">
    <property type="term" value="C:TRC complex"/>
    <property type="evidence" value="ECO:0007669"/>
    <property type="project" value="TreeGrafter"/>
</dbReference>
<dbReference type="Gene3D" id="1.25.40.10">
    <property type="entry name" value="Tetratricopeptide repeat domain"/>
    <property type="match status" value="2"/>
</dbReference>
<dbReference type="Proteomes" id="UP000807825">
    <property type="component" value="Unassembled WGS sequence"/>
</dbReference>
<dbReference type="GO" id="GO:0016020">
    <property type="term" value="C:membrane"/>
    <property type="evidence" value="ECO:0007669"/>
    <property type="project" value="TreeGrafter"/>
</dbReference>
<feature type="repeat" description="TPR" evidence="3">
    <location>
        <begin position="176"/>
        <end position="209"/>
    </location>
</feature>
<proteinExistence type="predicted"/>
<dbReference type="Pfam" id="PF00515">
    <property type="entry name" value="TPR_1"/>
    <property type="match status" value="1"/>
</dbReference>
<dbReference type="InterPro" id="IPR047150">
    <property type="entry name" value="SGT"/>
</dbReference>
<dbReference type="GO" id="GO:0006508">
    <property type="term" value="P:proteolysis"/>
    <property type="evidence" value="ECO:0007669"/>
    <property type="project" value="InterPro"/>
</dbReference>
<dbReference type="PROSITE" id="PS00141">
    <property type="entry name" value="ASP_PROTEASE"/>
    <property type="match status" value="1"/>
</dbReference>
<gene>
    <name evidence="4" type="ORF">HY912_20610</name>
</gene>
<dbReference type="SUPFAM" id="SSF48452">
    <property type="entry name" value="TPR-like"/>
    <property type="match status" value="1"/>
</dbReference>
<dbReference type="PANTHER" id="PTHR45831">
    <property type="entry name" value="LD24721P"/>
    <property type="match status" value="1"/>
</dbReference>
<dbReference type="InterPro" id="IPR021109">
    <property type="entry name" value="Peptidase_aspartic_dom_sf"/>
</dbReference>
<evidence type="ECO:0000256" key="2">
    <source>
        <dbReference type="ARBA" id="ARBA00022803"/>
    </source>
</evidence>
<sequence>MQLLVVMWIACFIIFGACGPAGGTDKEAVRLFEKGNSYMKAGSFPEAVEAYSTALNLLESDKKNSRVVTLARAHAFFDQGKLDDSLQDINSIIQSENVDGETLASSLHLRGRLHLRRGHERSALADFTAAIKTPHESYTLRAISFANRGIIFLNLGKSDDAISDFNKSIELDPNSGYAYAGRGLAYLRLDKIDAARQNAEIALNKKPDEKTRKLAEKITSELSVSASGPLGLAIPIGDDGHLFVQVKFSKNGTPHRFLLDTGATFSLIDRDLLSQIEKETEVKNVGKARVKTADGSEHTVTRYWVKSAFLFNLPLGEIEVHVFDKKVAKITNLLGMRSLQNISVSIDNSGKKALISRKDSRIGD</sequence>
<keyword evidence="2 3" id="KW-0802">TPR repeat</keyword>
<dbReference type="InterPro" id="IPR034122">
    <property type="entry name" value="Retropepsin-like_bacterial"/>
</dbReference>
<dbReference type="EMBL" id="JACRDE010000540">
    <property type="protein sequence ID" value="MBI5251901.1"/>
    <property type="molecule type" value="Genomic_DNA"/>
</dbReference>
<dbReference type="PANTHER" id="PTHR45831:SF2">
    <property type="entry name" value="LD24721P"/>
    <property type="match status" value="1"/>
</dbReference>
<keyword evidence="1" id="KW-0677">Repeat</keyword>
<protein>
    <submittedName>
        <fullName evidence="4">Tetratricopeptide repeat protein</fullName>
    </submittedName>
</protein>
<dbReference type="Pfam" id="PF13975">
    <property type="entry name" value="gag-asp_proteas"/>
    <property type="match status" value="1"/>
</dbReference>
<dbReference type="PROSITE" id="PS50005">
    <property type="entry name" value="TPR"/>
    <property type="match status" value="3"/>
</dbReference>
<evidence type="ECO:0000256" key="3">
    <source>
        <dbReference type="PROSITE-ProRule" id="PRU00339"/>
    </source>
</evidence>
<comment type="caution">
    <text evidence="4">The sequence shown here is derived from an EMBL/GenBank/DDBJ whole genome shotgun (WGS) entry which is preliminary data.</text>
</comment>
<dbReference type="InterPro" id="IPR019734">
    <property type="entry name" value="TPR_rpt"/>
</dbReference>
<evidence type="ECO:0000256" key="1">
    <source>
        <dbReference type="ARBA" id="ARBA00022737"/>
    </source>
</evidence>
<dbReference type="AlphaFoldDB" id="A0A9D6V4G2"/>
<dbReference type="InterPro" id="IPR001969">
    <property type="entry name" value="Aspartic_peptidase_AS"/>
</dbReference>
<dbReference type="PROSITE" id="PS50293">
    <property type="entry name" value="TPR_REGION"/>
    <property type="match status" value="1"/>
</dbReference>
<dbReference type="Gene3D" id="2.40.70.10">
    <property type="entry name" value="Acid Proteases"/>
    <property type="match status" value="1"/>
</dbReference>
<dbReference type="SMART" id="SM00028">
    <property type="entry name" value="TPR"/>
    <property type="match status" value="5"/>
</dbReference>